<dbReference type="PANTHER" id="PTHR12385:SF98">
    <property type="entry name" value="CHOLINE TRANSPORTER-LIKE PROTEIN"/>
    <property type="match status" value="1"/>
</dbReference>
<evidence type="ECO:0000256" key="3">
    <source>
        <dbReference type="ARBA" id="ARBA00022692"/>
    </source>
</evidence>
<evidence type="ECO:0000256" key="5">
    <source>
        <dbReference type="ARBA" id="ARBA00023136"/>
    </source>
</evidence>
<comment type="similarity">
    <text evidence="2 6">Belongs to the CTL (choline transporter-like) family.</text>
</comment>
<dbReference type="OrthoDB" id="420519at2759"/>
<evidence type="ECO:0000256" key="2">
    <source>
        <dbReference type="ARBA" id="ARBA00007168"/>
    </source>
</evidence>
<evidence type="ECO:0000256" key="4">
    <source>
        <dbReference type="ARBA" id="ARBA00022989"/>
    </source>
</evidence>
<evidence type="ECO:0000313" key="8">
    <source>
        <dbReference type="EMBL" id="GIL91164.1"/>
    </source>
</evidence>
<proteinExistence type="inferred from homology"/>
<evidence type="ECO:0000256" key="1">
    <source>
        <dbReference type="ARBA" id="ARBA00004141"/>
    </source>
</evidence>
<dbReference type="EMBL" id="BNCQ01000075">
    <property type="protein sequence ID" value="GIM16146.1"/>
    <property type="molecule type" value="Genomic_DNA"/>
</dbReference>
<protein>
    <recommendedName>
        <fullName evidence="6">Choline transporter-like protein</fullName>
    </recommendedName>
</protein>
<feature type="transmembrane region" description="Helical" evidence="6">
    <location>
        <begin position="337"/>
        <end position="361"/>
    </location>
</feature>
<dbReference type="EMBL" id="BNCP01000063">
    <property type="protein sequence ID" value="GIL91164.1"/>
    <property type="molecule type" value="Genomic_DNA"/>
</dbReference>
<dbReference type="GO" id="GO:0005886">
    <property type="term" value="C:plasma membrane"/>
    <property type="evidence" value="ECO:0007669"/>
    <property type="project" value="UniProtKB-SubCell"/>
</dbReference>
<feature type="transmembrane region" description="Helical" evidence="6">
    <location>
        <begin position="167"/>
        <end position="187"/>
    </location>
</feature>
<feature type="transmembrane region" description="Helical" evidence="6">
    <location>
        <begin position="41"/>
        <end position="63"/>
    </location>
</feature>
<accession>A0A8J4GXV2</accession>
<dbReference type="GO" id="GO:0022857">
    <property type="term" value="F:transmembrane transporter activity"/>
    <property type="evidence" value="ECO:0007669"/>
    <property type="project" value="UniProtKB-UniRule"/>
</dbReference>
<dbReference type="Proteomes" id="UP000747110">
    <property type="component" value="Unassembled WGS sequence"/>
</dbReference>
<feature type="transmembrane region" description="Helical" evidence="6">
    <location>
        <begin position="473"/>
        <end position="501"/>
    </location>
</feature>
<feature type="transmembrane region" description="Helical" evidence="6">
    <location>
        <begin position="285"/>
        <end position="317"/>
    </location>
</feature>
<keyword evidence="3 6" id="KW-0812">Transmembrane</keyword>
<dbReference type="Proteomes" id="UP000722791">
    <property type="component" value="Unassembled WGS sequence"/>
</dbReference>
<dbReference type="AlphaFoldDB" id="A0A8J4GXV2"/>
<evidence type="ECO:0000313" key="9">
    <source>
        <dbReference type="EMBL" id="GIM16146.1"/>
    </source>
</evidence>
<comment type="subcellular location">
    <subcellularLocation>
        <location evidence="6">Cell membrane</location>
        <topology evidence="6">Multi-pass membrane protein</topology>
    </subcellularLocation>
    <subcellularLocation>
        <location evidence="1">Membrane</location>
        <topology evidence="1">Multi-pass membrane protein</topology>
    </subcellularLocation>
</comment>
<feature type="transmembrane region" description="Helical" evidence="6">
    <location>
        <begin position="143"/>
        <end position="161"/>
    </location>
</feature>
<gene>
    <name evidence="8" type="ORF">Vretifemale_18867</name>
    <name evidence="9" type="ORF">Vretimale_18798</name>
</gene>
<feature type="transmembrane region" description="Helical" evidence="6">
    <location>
        <begin position="433"/>
        <end position="453"/>
    </location>
</feature>
<evidence type="ECO:0000256" key="7">
    <source>
        <dbReference type="SAM" id="MobiDB-lite"/>
    </source>
</evidence>
<evidence type="ECO:0000313" key="10">
    <source>
        <dbReference type="Proteomes" id="UP000722791"/>
    </source>
</evidence>
<dbReference type="PANTHER" id="PTHR12385">
    <property type="entry name" value="CHOLINE TRANSPORTER-LIKE (SLC FAMILY 44)"/>
    <property type="match status" value="1"/>
</dbReference>
<dbReference type="InterPro" id="IPR007603">
    <property type="entry name" value="Choline_transptr-like"/>
</dbReference>
<dbReference type="Pfam" id="PF04515">
    <property type="entry name" value="Choline_transpo"/>
    <property type="match status" value="1"/>
</dbReference>
<comment type="caution">
    <text evidence="9">The sequence shown here is derived from an EMBL/GenBank/DDBJ whole genome shotgun (WGS) entry which is preliminary data.</text>
</comment>
<keyword evidence="11" id="KW-1185">Reference proteome</keyword>
<sequence>MAIGSSSREDVRAGAAQGPEEPLISNGSSLFEMRNRPRRDVPWLVTYLVILATALAGGVFSFVHRNTRYTELISDGIKNPSICPITATTHSARRLLQQGPDAPSPYNLDVVALDMAAWLGASLGGSILVGLLFVWLARVKPSVMVAAALILQVAVPAWLGFGALYLSLWVLGTFWLCLSALIALVLWRLRQQIELVTHLLGLSGQGLAANPGLVPTALGLQLGLAGLLEIPLLVAVNGAIQNGTLVYNTDRVDQGSAAMADQCVDSAGDHVDCCKWQVEGWVNGYLVIAMLAMTWSMFLVFQVKFFTVAGTIAQWYFQPTSATDEHGRRRSRTLTSLRFALGPSLGSLCAGSAVLTLVSMVRRMMQKLRRDGTTNLFAACLAACLSMLLALVEFVTQFATVRAAITGEAFFTAGRSVVALLKRNLMDTFGVWWLPPLILQSCSFLIAVAWGFLVHQVSYVTTWSHVAGLSPEAASNLTVITAVVAFLAAWAVLCFLASLLLNVIDALFVCFAMDRDLGQTSSPAVYDVMSKLPSVGAVVQQPDGGLAYGAPPEQQRALLPGSEARV</sequence>
<evidence type="ECO:0000313" key="11">
    <source>
        <dbReference type="Proteomes" id="UP000747110"/>
    </source>
</evidence>
<reference evidence="9" key="1">
    <citation type="journal article" date="2021" name="Proc. Natl. Acad. Sci. U.S.A.">
        <title>Three genomes in the algal genus Volvox reveal the fate of a haploid sex-determining region after a transition to homothallism.</title>
        <authorList>
            <person name="Yamamoto K."/>
            <person name="Hamaji T."/>
            <person name="Kawai-Toyooka H."/>
            <person name="Matsuzaki R."/>
            <person name="Takahashi F."/>
            <person name="Nishimura Y."/>
            <person name="Kawachi M."/>
            <person name="Noguchi H."/>
            <person name="Minakuchi Y."/>
            <person name="Umen J.G."/>
            <person name="Toyoda A."/>
            <person name="Nozaki H."/>
        </authorList>
    </citation>
    <scope>NUCLEOTIDE SEQUENCE</scope>
    <source>
        <strain evidence="9">NIES-3785</strain>
        <strain evidence="8">NIES-3786</strain>
    </source>
</reference>
<feature type="transmembrane region" description="Helical" evidence="6">
    <location>
        <begin position="115"/>
        <end position="136"/>
    </location>
</feature>
<evidence type="ECO:0000256" key="6">
    <source>
        <dbReference type="RuleBase" id="RU368066"/>
    </source>
</evidence>
<name>A0A8J4GXV2_9CHLO</name>
<keyword evidence="4 6" id="KW-1133">Transmembrane helix</keyword>
<comment type="function">
    <text evidence="6">Choline transporter.</text>
</comment>
<feature type="region of interest" description="Disordered" evidence="7">
    <location>
        <begin position="1"/>
        <end position="21"/>
    </location>
</feature>
<organism evidence="9 10">
    <name type="scientific">Volvox reticuliferus</name>
    <dbReference type="NCBI Taxonomy" id="1737510"/>
    <lineage>
        <taxon>Eukaryota</taxon>
        <taxon>Viridiplantae</taxon>
        <taxon>Chlorophyta</taxon>
        <taxon>core chlorophytes</taxon>
        <taxon>Chlorophyceae</taxon>
        <taxon>CS clade</taxon>
        <taxon>Chlamydomonadales</taxon>
        <taxon>Volvocaceae</taxon>
        <taxon>Volvox</taxon>
    </lineage>
</organism>
<feature type="transmembrane region" description="Helical" evidence="6">
    <location>
        <begin position="373"/>
        <end position="395"/>
    </location>
</feature>
<keyword evidence="5 6" id="KW-0472">Membrane</keyword>